<organism evidence="1 2">
    <name type="scientific">Saccharibacillus sacchari</name>
    <dbReference type="NCBI Taxonomy" id="456493"/>
    <lineage>
        <taxon>Bacteria</taxon>
        <taxon>Bacillati</taxon>
        <taxon>Bacillota</taxon>
        <taxon>Bacilli</taxon>
        <taxon>Bacillales</taxon>
        <taxon>Paenibacillaceae</taxon>
        <taxon>Saccharibacillus</taxon>
    </lineage>
</organism>
<dbReference type="Proteomes" id="UP001380953">
    <property type="component" value="Unassembled WGS sequence"/>
</dbReference>
<evidence type="ECO:0000313" key="2">
    <source>
        <dbReference type="Proteomes" id="UP001380953"/>
    </source>
</evidence>
<sequence length="218" mass="25377">MITINSQRLYDNEWIRFDFLQKNYGERSSFSDRAYVMSFDSEVVFASISSAIPVFDEEYKRFANWVRMTFPYEADRGRSEEPNYVETFGVGICSYASGENIYFELDIREIESGTPSEARMQLEALLDYLEHDFFRNPRILAALPRKAGLKANRRKEKPHGKKNDESGPESSLIPARFTAWEYFFAKSDKALDFLLSLLYNKFCCDTYLWRGTQEAQGG</sequence>
<comment type="caution">
    <text evidence="1">The sequence shown here is derived from an EMBL/GenBank/DDBJ whole genome shotgun (WGS) entry which is preliminary data.</text>
</comment>
<evidence type="ECO:0000313" key="1">
    <source>
        <dbReference type="EMBL" id="MEJ8304947.1"/>
    </source>
</evidence>
<keyword evidence="2" id="KW-1185">Reference proteome</keyword>
<proteinExistence type="predicted"/>
<accession>A0ACC6PDF7</accession>
<protein>
    <submittedName>
        <fullName evidence="1">Uncharacterized protein</fullName>
    </submittedName>
</protein>
<dbReference type="EMBL" id="JBBKAR010000035">
    <property type="protein sequence ID" value="MEJ8304947.1"/>
    <property type="molecule type" value="Genomic_DNA"/>
</dbReference>
<reference evidence="1" key="1">
    <citation type="submission" date="2024-03" db="EMBL/GenBank/DDBJ databases">
        <title>Whole genome sequecning of epiphytes from Marcgravia umbellata leaves.</title>
        <authorList>
            <person name="Kumar G."/>
            <person name="Savka M.A."/>
        </authorList>
    </citation>
    <scope>NUCLEOTIDE SEQUENCE</scope>
    <source>
        <strain evidence="1">RIT_BL5</strain>
    </source>
</reference>
<gene>
    <name evidence="1" type="ORF">WKI47_13655</name>
</gene>
<name>A0ACC6PDF7_9BACL</name>